<dbReference type="EMBL" id="DQ491001">
    <property type="protein sequence ID" value="ABT13772.1"/>
    <property type="molecule type" value="Genomic_DNA"/>
</dbReference>
<accession>A7ITU8</accession>
<keyword evidence="2" id="KW-0812">Transmembrane</keyword>
<proteinExistence type="predicted"/>
<name>A7ITU8_PBCVM</name>
<evidence type="ECO:0000313" key="4">
    <source>
        <dbReference type="Proteomes" id="UP000246715"/>
    </source>
</evidence>
<feature type="transmembrane region" description="Helical" evidence="2">
    <location>
        <begin position="6"/>
        <end position="25"/>
    </location>
</feature>
<evidence type="ECO:0000256" key="1">
    <source>
        <dbReference type="SAM" id="MobiDB-lite"/>
    </source>
</evidence>
<sequence length="161" mass="17491">MIDLNHAGIRVLVGVIVIILGFMLLKYMSVDGEETITEYAAPVPKRPIGILKNPNKVIKKIEMKSLDNKQSWAPSPVDATMSPHGEWDTNRFPDTFVTNVASGFPENDEGASAARPTKWTPPTPSNFSVPDLTMKGELGPMAGPPVGYEDTFSGEPGFAEF</sequence>
<evidence type="ECO:0000256" key="2">
    <source>
        <dbReference type="SAM" id="Phobius"/>
    </source>
</evidence>
<feature type="region of interest" description="Disordered" evidence="1">
    <location>
        <begin position="105"/>
        <end position="128"/>
    </location>
</feature>
<evidence type="ECO:0000313" key="3">
    <source>
        <dbReference type="EMBL" id="ABT13772.1"/>
    </source>
</evidence>
<keyword evidence="2" id="KW-0472">Membrane</keyword>
<dbReference type="Proteomes" id="UP000246715">
    <property type="component" value="Segment"/>
</dbReference>
<protein>
    <submittedName>
        <fullName evidence="3">Uncharacterized protein M218R</fullName>
    </submittedName>
</protein>
<gene>
    <name evidence="3" type="primary">M218R</name>
    <name evidence="3" type="ORF">MT325_M218R</name>
</gene>
<organism evidence="3 4">
    <name type="scientific">Paramecium bursaria Chlorella virus MT325</name>
    <name type="common">PBCV-MT325</name>
    <dbReference type="NCBI Taxonomy" id="346932"/>
    <lineage>
        <taxon>Viruses</taxon>
        <taxon>Varidnaviria</taxon>
        <taxon>Bamfordvirae</taxon>
        <taxon>Nucleocytoviricota</taxon>
        <taxon>Megaviricetes</taxon>
        <taxon>Algavirales</taxon>
        <taxon>Phycodnaviridae</taxon>
        <taxon>Chlorovirus</taxon>
        <taxon>Chlorovirus conductrix</taxon>
        <taxon>Paramecium bursaria Chlorella virus A1</taxon>
    </lineage>
</organism>
<keyword evidence="2" id="KW-1133">Transmembrane helix</keyword>
<reference evidence="3 4" key="1">
    <citation type="journal article" date="2007" name="Virology">
        <title>Sequence and annotation of the 314-kb MT325 and the 321-kb FR483 viruses that infect Chlorella Pbi.</title>
        <authorList>
            <person name="Fitzgerald L.A."/>
            <person name="Graves M.V."/>
            <person name="Li X."/>
            <person name="Feldblyum T."/>
            <person name="Hartigan J."/>
            <person name="Van Etten J.L."/>
        </authorList>
    </citation>
    <scope>NUCLEOTIDE SEQUENCE [LARGE SCALE GENOMIC DNA]</scope>
    <source>
        <strain evidence="3 4">MT325</strain>
    </source>
</reference>
<organismHost>
    <name type="scientific">Paramecium bursaria</name>
    <dbReference type="NCBI Taxonomy" id="74790"/>
</organismHost>